<evidence type="ECO:0000256" key="1">
    <source>
        <dbReference type="ARBA" id="ARBA00001947"/>
    </source>
</evidence>
<dbReference type="Pfam" id="PF07687">
    <property type="entry name" value="M20_dimer"/>
    <property type="match status" value="1"/>
</dbReference>
<evidence type="ECO:0000256" key="3">
    <source>
        <dbReference type="ARBA" id="ARBA00022723"/>
    </source>
</evidence>
<dbReference type="Gene3D" id="3.40.630.10">
    <property type="entry name" value="Zn peptidases"/>
    <property type="match status" value="1"/>
</dbReference>
<dbReference type="Gene3D" id="3.30.70.360">
    <property type="match status" value="1"/>
</dbReference>
<comment type="caution">
    <text evidence="7">The sequence shown here is derived from an EMBL/GenBank/DDBJ whole genome shotgun (WGS) entry which is preliminary data.</text>
</comment>
<dbReference type="InterPro" id="IPR011650">
    <property type="entry name" value="Peptidase_M20_dimer"/>
</dbReference>
<dbReference type="EMBL" id="VCAU01000045">
    <property type="protein sequence ID" value="KAF9888623.1"/>
    <property type="molecule type" value="Genomic_DNA"/>
</dbReference>
<name>A0AAD4CLU7_ASPNN</name>
<gene>
    <name evidence="7" type="ORF">FE257_008555</name>
</gene>
<keyword evidence="8" id="KW-1185">Reference proteome</keyword>
<keyword evidence="5" id="KW-0862">Zinc</keyword>
<dbReference type="AlphaFoldDB" id="A0AAD4CLU7"/>
<evidence type="ECO:0000256" key="5">
    <source>
        <dbReference type="ARBA" id="ARBA00022833"/>
    </source>
</evidence>
<dbReference type="InterPro" id="IPR050072">
    <property type="entry name" value="Peptidase_M20A"/>
</dbReference>
<dbReference type="InterPro" id="IPR001261">
    <property type="entry name" value="ArgE/DapE_CS"/>
</dbReference>
<dbReference type="GO" id="GO:0046872">
    <property type="term" value="F:metal ion binding"/>
    <property type="evidence" value="ECO:0007669"/>
    <property type="project" value="UniProtKB-KW"/>
</dbReference>
<sequence length="344" mass="37289">MPEKVISLLYDLIEVPSNSEYEQDVAVFLDNHLTALGYTVERIPIAQGSTRENVYAYLGSQRKTRACLSSHMDTVPPHIPLRVDGSTIYGRGACDDKGPMAAQICALEELRAEGKVKEGDVSLLFVVGEEKGGPGMLAANNHDLSFEGVVFGEPTEGKLVVGHKGHLVFELIGEGKACHSGYPHHGTNANIALVEALNDFLTTKFPDSSLLGPSTFNIGKLEGGVSYNIVPAASKALCAVRVATDMPGIKKIVADTAAKHPNIRLEFKFEYPETLLDHDVEGFETGPVSYGTDVPRFKGNHKKYLYGPGSILVAHGENEQIEMSELLEGVKRYKTLTTHILNSV</sequence>
<dbReference type="Pfam" id="PF01546">
    <property type="entry name" value="Peptidase_M20"/>
    <property type="match status" value="1"/>
</dbReference>
<dbReference type="CDD" id="cd05652">
    <property type="entry name" value="M20_ArgE_DapE-like_fungal"/>
    <property type="match status" value="1"/>
</dbReference>
<proteinExistence type="inferred from homology"/>
<reference evidence="7" key="2">
    <citation type="submission" date="2020-02" db="EMBL/GenBank/DDBJ databases">
        <authorList>
            <person name="Gilchrist C.L.M."/>
            <person name="Chooi Y.-H."/>
        </authorList>
    </citation>
    <scope>NUCLEOTIDE SEQUENCE</scope>
    <source>
        <strain evidence="7">MST-FP2251</strain>
    </source>
</reference>
<evidence type="ECO:0000256" key="4">
    <source>
        <dbReference type="ARBA" id="ARBA00022801"/>
    </source>
</evidence>
<dbReference type="PANTHER" id="PTHR43808:SF14">
    <property type="entry name" value="PUTATIVE-RELATED"/>
    <property type="match status" value="1"/>
</dbReference>
<comment type="cofactor">
    <cofactor evidence="1">
        <name>Zn(2+)</name>
        <dbReference type="ChEBI" id="CHEBI:29105"/>
    </cofactor>
</comment>
<dbReference type="InterPro" id="IPR002933">
    <property type="entry name" value="Peptidase_M20"/>
</dbReference>
<comment type="similarity">
    <text evidence="2">Belongs to the peptidase M20A family.</text>
</comment>
<reference evidence="7" key="1">
    <citation type="journal article" date="2019" name="Beilstein J. Org. Chem.">
        <title>Nanangenines: drimane sesquiterpenoids as the dominant metabolite cohort of a novel Australian fungus, Aspergillus nanangensis.</title>
        <authorList>
            <person name="Lacey H.J."/>
            <person name="Gilchrist C.L.M."/>
            <person name="Crombie A."/>
            <person name="Kalaitzis J.A."/>
            <person name="Vuong D."/>
            <person name="Rutledge P.J."/>
            <person name="Turner P."/>
            <person name="Pitt J.I."/>
            <person name="Lacey E."/>
            <person name="Chooi Y.H."/>
            <person name="Piggott A.M."/>
        </authorList>
    </citation>
    <scope>NUCLEOTIDE SEQUENCE</scope>
    <source>
        <strain evidence="7">MST-FP2251</strain>
    </source>
</reference>
<evidence type="ECO:0000313" key="8">
    <source>
        <dbReference type="Proteomes" id="UP001194746"/>
    </source>
</evidence>
<dbReference type="SUPFAM" id="SSF55031">
    <property type="entry name" value="Bacterial exopeptidase dimerisation domain"/>
    <property type="match status" value="1"/>
</dbReference>
<protein>
    <recommendedName>
        <fullName evidence="6">Peptidase M20 dimerisation domain-containing protein</fullName>
    </recommendedName>
</protein>
<accession>A0AAD4CLU7</accession>
<organism evidence="7 8">
    <name type="scientific">Aspergillus nanangensis</name>
    <dbReference type="NCBI Taxonomy" id="2582783"/>
    <lineage>
        <taxon>Eukaryota</taxon>
        <taxon>Fungi</taxon>
        <taxon>Dikarya</taxon>
        <taxon>Ascomycota</taxon>
        <taxon>Pezizomycotina</taxon>
        <taxon>Eurotiomycetes</taxon>
        <taxon>Eurotiomycetidae</taxon>
        <taxon>Eurotiales</taxon>
        <taxon>Aspergillaceae</taxon>
        <taxon>Aspergillus</taxon>
        <taxon>Aspergillus subgen. Circumdati</taxon>
    </lineage>
</organism>
<dbReference type="PROSITE" id="PS00759">
    <property type="entry name" value="ARGE_DAPE_CPG2_2"/>
    <property type="match status" value="1"/>
</dbReference>
<evidence type="ECO:0000256" key="2">
    <source>
        <dbReference type="ARBA" id="ARBA00006247"/>
    </source>
</evidence>
<dbReference type="Proteomes" id="UP001194746">
    <property type="component" value="Unassembled WGS sequence"/>
</dbReference>
<feature type="domain" description="Peptidase M20 dimerisation" evidence="6">
    <location>
        <begin position="161"/>
        <end position="244"/>
    </location>
</feature>
<evidence type="ECO:0000259" key="6">
    <source>
        <dbReference type="Pfam" id="PF07687"/>
    </source>
</evidence>
<dbReference type="GO" id="GO:0016787">
    <property type="term" value="F:hydrolase activity"/>
    <property type="evidence" value="ECO:0007669"/>
    <property type="project" value="UniProtKB-KW"/>
</dbReference>
<dbReference type="InterPro" id="IPR036264">
    <property type="entry name" value="Bact_exopeptidase_dim_dom"/>
</dbReference>
<keyword evidence="4" id="KW-0378">Hydrolase</keyword>
<evidence type="ECO:0000313" key="7">
    <source>
        <dbReference type="EMBL" id="KAF9888623.1"/>
    </source>
</evidence>
<keyword evidence="3" id="KW-0479">Metal-binding</keyword>
<dbReference type="PANTHER" id="PTHR43808">
    <property type="entry name" value="ACETYLORNITHINE DEACETYLASE"/>
    <property type="match status" value="1"/>
</dbReference>
<dbReference type="SUPFAM" id="SSF53187">
    <property type="entry name" value="Zn-dependent exopeptidases"/>
    <property type="match status" value="1"/>
</dbReference>